<evidence type="ECO:0000256" key="5">
    <source>
        <dbReference type="ARBA" id="ARBA00048391"/>
    </source>
</evidence>
<dbReference type="EMBL" id="KV423946">
    <property type="protein sequence ID" value="KZT58897.1"/>
    <property type="molecule type" value="Genomic_DNA"/>
</dbReference>
<protein>
    <recommendedName>
        <fullName evidence="1">peptide chain release factor N(5)-glutamine methyltransferase</fullName>
        <ecNumber evidence="1">2.1.1.297</ecNumber>
    </recommendedName>
</protein>
<organism evidence="8 9">
    <name type="scientific">Calocera cornea HHB12733</name>
    <dbReference type="NCBI Taxonomy" id="1353952"/>
    <lineage>
        <taxon>Eukaryota</taxon>
        <taxon>Fungi</taxon>
        <taxon>Dikarya</taxon>
        <taxon>Basidiomycota</taxon>
        <taxon>Agaricomycotina</taxon>
        <taxon>Dacrymycetes</taxon>
        <taxon>Dacrymycetales</taxon>
        <taxon>Dacrymycetaceae</taxon>
        <taxon>Calocera</taxon>
    </lineage>
</organism>
<dbReference type="Pfam" id="PF17827">
    <property type="entry name" value="PrmC_N"/>
    <property type="match status" value="1"/>
</dbReference>
<dbReference type="CDD" id="cd02440">
    <property type="entry name" value="AdoMet_MTases"/>
    <property type="match status" value="1"/>
</dbReference>
<dbReference type="GO" id="GO:0032259">
    <property type="term" value="P:methylation"/>
    <property type="evidence" value="ECO:0007669"/>
    <property type="project" value="UniProtKB-KW"/>
</dbReference>
<dbReference type="OrthoDB" id="269872at2759"/>
<dbReference type="PANTHER" id="PTHR18895">
    <property type="entry name" value="HEMK METHYLTRANSFERASE"/>
    <property type="match status" value="1"/>
</dbReference>
<dbReference type="AlphaFoldDB" id="A0A165H5U6"/>
<comment type="catalytic activity">
    <reaction evidence="5">
        <text>L-glutaminyl-[peptide chain release factor] + S-adenosyl-L-methionine = N(5)-methyl-L-glutaminyl-[peptide chain release factor] + S-adenosyl-L-homocysteine + H(+)</text>
        <dbReference type="Rhea" id="RHEA:42896"/>
        <dbReference type="Rhea" id="RHEA-COMP:10271"/>
        <dbReference type="Rhea" id="RHEA-COMP:10272"/>
        <dbReference type="ChEBI" id="CHEBI:15378"/>
        <dbReference type="ChEBI" id="CHEBI:30011"/>
        <dbReference type="ChEBI" id="CHEBI:57856"/>
        <dbReference type="ChEBI" id="CHEBI:59789"/>
        <dbReference type="ChEBI" id="CHEBI:61891"/>
        <dbReference type="EC" id="2.1.1.297"/>
    </reaction>
</comment>
<dbReference type="Gene3D" id="1.10.8.10">
    <property type="entry name" value="DNA helicase RuvA subunit, C-terminal domain"/>
    <property type="match status" value="1"/>
</dbReference>
<dbReference type="GO" id="GO:0005739">
    <property type="term" value="C:mitochondrion"/>
    <property type="evidence" value="ECO:0007669"/>
    <property type="project" value="TreeGrafter"/>
</dbReference>
<dbReference type="InParanoid" id="A0A165H5U6"/>
<dbReference type="InterPro" id="IPR007848">
    <property type="entry name" value="Small_mtfrase_dom"/>
</dbReference>
<keyword evidence="3 8" id="KW-0808">Transferase</keyword>
<feature type="domain" description="Release factor glutamine methyltransferase N-terminal" evidence="7">
    <location>
        <begin position="27"/>
        <end position="66"/>
    </location>
</feature>
<dbReference type="Pfam" id="PF05175">
    <property type="entry name" value="MTS"/>
    <property type="match status" value="1"/>
</dbReference>
<dbReference type="STRING" id="1353952.A0A165H5U6"/>
<dbReference type="GO" id="GO:0102559">
    <property type="term" value="F:peptide chain release factor N(5)-glutamine methyltransferase activity"/>
    <property type="evidence" value="ECO:0007669"/>
    <property type="project" value="UniProtKB-EC"/>
</dbReference>
<evidence type="ECO:0000313" key="8">
    <source>
        <dbReference type="EMBL" id="KZT58897.1"/>
    </source>
</evidence>
<dbReference type="Gene3D" id="3.40.50.150">
    <property type="entry name" value="Vaccinia Virus protein VP39"/>
    <property type="match status" value="1"/>
</dbReference>
<dbReference type="SUPFAM" id="SSF53335">
    <property type="entry name" value="S-adenosyl-L-methionine-dependent methyltransferases"/>
    <property type="match status" value="1"/>
</dbReference>
<keyword evidence="9" id="KW-1185">Reference proteome</keyword>
<dbReference type="Proteomes" id="UP000076842">
    <property type="component" value="Unassembled WGS sequence"/>
</dbReference>
<dbReference type="InterPro" id="IPR004556">
    <property type="entry name" value="HemK-like"/>
</dbReference>
<reference evidence="8 9" key="1">
    <citation type="journal article" date="2016" name="Mol. Biol. Evol.">
        <title>Comparative Genomics of Early-Diverging Mushroom-Forming Fungi Provides Insights into the Origins of Lignocellulose Decay Capabilities.</title>
        <authorList>
            <person name="Nagy L.G."/>
            <person name="Riley R."/>
            <person name="Tritt A."/>
            <person name="Adam C."/>
            <person name="Daum C."/>
            <person name="Floudas D."/>
            <person name="Sun H."/>
            <person name="Yadav J.S."/>
            <person name="Pangilinan J."/>
            <person name="Larsson K.H."/>
            <person name="Matsuura K."/>
            <person name="Barry K."/>
            <person name="Labutti K."/>
            <person name="Kuo R."/>
            <person name="Ohm R.A."/>
            <person name="Bhattacharya S.S."/>
            <person name="Shirouzu T."/>
            <person name="Yoshinaga Y."/>
            <person name="Martin F.M."/>
            <person name="Grigoriev I.V."/>
            <person name="Hibbett D.S."/>
        </authorList>
    </citation>
    <scope>NUCLEOTIDE SEQUENCE [LARGE SCALE GENOMIC DNA]</scope>
    <source>
        <strain evidence="8 9">HHB12733</strain>
    </source>
</reference>
<dbReference type="PANTHER" id="PTHR18895:SF74">
    <property type="entry name" value="MTRF1L RELEASE FACTOR GLUTAMINE METHYLTRANSFERASE"/>
    <property type="match status" value="1"/>
</dbReference>
<dbReference type="NCBIfam" id="TIGR00536">
    <property type="entry name" value="hemK_fam"/>
    <property type="match status" value="1"/>
</dbReference>
<dbReference type="InterPro" id="IPR029063">
    <property type="entry name" value="SAM-dependent_MTases_sf"/>
</dbReference>
<proteinExistence type="predicted"/>
<feature type="domain" description="Methyltransferase small" evidence="6">
    <location>
        <begin position="106"/>
        <end position="195"/>
    </location>
</feature>
<evidence type="ECO:0000259" key="6">
    <source>
        <dbReference type="Pfam" id="PF05175"/>
    </source>
</evidence>
<sequence>MRPRVKQVENGLIAALGRSQALQEIRWMRSELLKDDGRRDAGGADARLESWINRRTAGEPLQYILGSQPFGPLDIITRRPVLIPRPETEEWVRQLSARFDLRARGRTVSVLDLCTGTGCIPLMLCHIWPRGQVRVLGVDVSADAVALAKENLEKNGSNGNEADFLRGDMFDDRLLASLSEKGKFDIITCNPPYIPSHEYAKLSKSVKEWEDPRALVGDYPLPEDRSRIEEIEADGLRFYSRLADIIPGLLVSKDGMAVLEFGIGQGSDVMNILRHLFREAELWKDQFGKERAFAGWT</sequence>
<dbReference type="FunCoup" id="A0A165H5U6">
    <property type="interactions" value="7"/>
</dbReference>
<name>A0A165H5U6_9BASI</name>
<dbReference type="InterPro" id="IPR050320">
    <property type="entry name" value="N5-glutamine_MTase"/>
</dbReference>
<keyword evidence="4" id="KW-0949">S-adenosyl-L-methionine</keyword>
<evidence type="ECO:0000313" key="9">
    <source>
        <dbReference type="Proteomes" id="UP000076842"/>
    </source>
</evidence>
<evidence type="ECO:0000256" key="1">
    <source>
        <dbReference type="ARBA" id="ARBA00012771"/>
    </source>
</evidence>
<dbReference type="InterPro" id="IPR040758">
    <property type="entry name" value="PrmC_N"/>
</dbReference>
<dbReference type="EC" id="2.1.1.297" evidence="1"/>
<evidence type="ECO:0000256" key="4">
    <source>
        <dbReference type="ARBA" id="ARBA00022691"/>
    </source>
</evidence>
<evidence type="ECO:0000259" key="7">
    <source>
        <dbReference type="Pfam" id="PF17827"/>
    </source>
</evidence>
<evidence type="ECO:0000256" key="3">
    <source>
        <dbReference type="ARBA" id="ARBA00022679"/>
    </source>
</evidence>
<accession>A0A165H5U6</accession>
<evidence type="ECO:0000256" key="2">
    <source>
        <dbReference type="ARBA" id="ARBA00022603"/>
    </source>
</evidence>
<keyword evidence="2 8" id="KW-0489">Methyltransferase</keyword>
<gene>
    <name evidence="8" type="ORF">CALCODRAFT_450982</name>
</gene>